<accession>A0A8J7YRG8</accession>
<dbReference type="EMBL" id="JAACVF010000044">
    <property type="protein sequence ID" value="NCN64804.1"/>
    <property type="molecule type" value="Genomic_DNA"/>
</dbReference>
<name>A0A8J7YRG8_9ARCH</name>
<protein>
    <recommendedName>
        <fullName evidence="2">Formylmethanofuran dehydrogenase subunit E domain-containing protein</fullName>
    </recommendedName>
</protein>
<feature type="transmembrane region" description="Helical" evidence="1">
    <location>
        <begin position="27"/>
        <end position="48"/>
    </location>
</feature>
<dbReference type="Proteomes" id="UP000768163">
    <property type="component" value="Unassembled WGS sequence"/>
</dbReference>
<dbReference type="Pfam" id="PF02663">
    <property type="entry name" value="FmdE"/>
    <property type="match status" value="1"/>
</dbReference>
<proteinExistence type="predicted"/>
<dbReference type="InterPro" id="IPR003814">
    <property type="entry name" value="FmdEsu_dom"/>
</dbReference>
<feature type="domain" description="Formylmethanofuran dehydrogenase subunit E" evidence="2">
    <location>
        <begin position="88"/>
        <end position="236"/>
    </location>
</feature>
<dbReference type="AlphaFoldDB" id="A0A8J7YRG8"/>
<gene>
    <name evidence="3" type="ORF">GW910_01835</name>
</gene>
<feature type="transmembrane region" description="Helical" evidence="1">
    <location>
        <begin position="252"/>
        <end position="270"/>
    </location>
</feature>
<evidence type="ECO:0000313" key="4">
    <source>
        <dbReference type="Proteomes" id="UP000768163"/>
    </source>
</evidence>
<evidence type="ECO:0000256" key="1">
    <source>
        <dbReference type="SAM" id="Phobius"/>
    </source>
</evidence>
<organism evidence="3 4">
    <name type="scientific">Candidatus Altarchaeum hamiconexum</name>
    <dbReference type="NCBI Taxonomy" id="1803513"/>
    <lineage>
        <taxon>Archaea</taxon>
        <taxon>Candidatus Altarchaeota</taxon>
        <taxon>Candidatus Altiarchaeia</taxon>
        <taxon>Candidatus Altarchaeales</taxon>
        <taxon>Candidatus Altarchaeaceae</taxon>
        <taxon>Candidatus Altarchaeum</taxon>
    </lineage>
</organism>
<reference evidence="3" key="1">
    <citation type="submission" date="2019-11" db="EMBL/GenBank/DDBJ databases">
        <title>Lipid analysis of CO2-rich subsurface aquifers suggests an autotrophy-based deep biosphere with lysolipids enriched in CPR bacteria.</title>
        <authorList>
            <person name="Probst A.J."/>
            <person name="Elling F.J."/>
            <person name="Castelle C.J."/>
            <person name="Zhu Q."/>
            <person name="Elvert M."/>
            <person name="Birarda G."/>
            <person name="Holman H.-Y."/>
            <person name="Lane K.R."/>
            <person name="Ladd B."/>
            <person name="Ryan M.C."/>
            <person name="Woyke T."/>
            <person name="Hinrichs K.-U."/>
            <person name="Banfield J.F."/>
        </authorList>
    </citation>
    <scope>NUCLEOTIDE SEQUENCE</scope>
    <source>
        <strain evidence="3">CG_2015-01_33_1645</strain>
    </source>
</reference>
<sequence length="276" mass="31384">MKEKISKCEGNCSNCTMCSINQGKNRIIGIKTVLIILLGVLLLSALLMPVKSHMQGASEPHEFELKPIILIDNGNEIEITLDNIKDYHGDLCPGVVTVFRQTQIGIKQLWGGDIPERDDIKIVSHFKNAEAPVIKGKSMKGRYDTFVYILNNTDNLEIRDCEGGVDCFKTTIIRKSTNEEFNITLKDNVSPDGFFELMKKVKITKNARDDEKEEFKTKWEEFRDNVLTKTNHDLFEYEIKKKKPETFSVTNAIFGGIIVIILILILLVIVKKFKSI</sequence>
<keyword evidence="1" id="KW-0472">Membrane</keyword>
<keyword evidence="1" id="KW-0812">Transmembrane</keyword>
<dbReference type="Gene3D" id="3.30.1330.130">
    <property type="match status" value="1"/>
</dbReference>
<evidence type="ECO:0000313" key="3">
    <source>
        <dbReference type="EMBL" id="NCN64804.1"/>
    </source>
</evidence>
<keyword evidence="1" id="KW-1133">Transmembrane helix</keyword>
<comment type="caution">
    <text evidence="3">The sequence shown here is derived from an EMBL/GenBank/DDBJ whole genome shotgun (WGS) entry which is preliminary data.</text>
</comment>
<evidence type="ECO:0000259" key="2">
    <source>
        <dbReference type="Pfam" id="PF02663"/>
    </source>
</evidence>